<keyword evidence="5 7" id="KW-1133">Transmembrane helix</keyword>
<comment type="caution">
    <text evidence="9">The sequence shown here is derived from an EMBL/GenBank/DDBJ whole genome shotgun (WGS) entry which is preliminary data.</text>
</comment>
<evidence type="ECO:0000256" key="6">
    <source>
        <dbReference type="ARBA" id="ARBA00023136"/>
    </source>
</evidence>
<accession>A0ABU1JJP6</accession>
<evidence type="ECO:0000256" key="1">
    <source>
        <dbReference type="ARBA" id="ARBA00004651"/>
    </source>
</evidence>
<keyword evidence="3 7" id="KW-1003">Cell membrane</keyword>
<keyword evidence="4 7" id="KW-0812">Transmembrane</keyword>
<reference evidence="9 10" key="1">
    <citation type="submission" date="2023-07" db="EMBL/GenBank/DDBJ databases">
        <title>Sorghum-associated microbial communities from plants grown in Nebraska, USA.</title>
        <authorList>
            <person name="Schachtman D."/>
        </authorList>
    </citation>
    <scope>NUCLEOTIDE SEQUENCE [LARGE SCALE GENOMIC DNA]</scope>
    <source>
        <strain evidence="9 10">584</strain>
    </source>
</reference>
<evidence type="ECO:0000256" key="5">
    <source>
        <dbReference type="ARBA" id="ARBA00022989"/>
    </source>
</evidence>
<comment type="subcellular location">
    <subcellularLocation>
        <location evidence="1 7">Cell membrane</location>
        <topology evidence="1 7">Multi-pass membrane protein</topology>
    </subcellularLocation>
</comment>
<proteinExistence type="inferred from homology"/>
<dbReference type="Proteomes" id="UP001262410">
    <property type="component" value="Unassembled WGS sequence"/>
</dbReference>
<name>A0ABU1JJP6_9PROT</name>
<comment type="caution">
    <text evidence="7">Lacks conserved residue(s) required for the propagation of feature annotation.</text>
</comment>
<dbReference type="Pfam" id="PF09335">
    <property type="entry name" value="VTT_dom"/>
    <property type="match status" value="1"/>
</dbReference>
<feature type="transmembrane region" description="Helical" evidence="7">
    <location>
        <begin position="145"/>
        <end position="166"/>
    </location>
</feature>
<sequence>METFVAQVTQFIADNQAWAGPILFLLAFGESMAVVGLFVPCTALMLATGALVGGGLLHPAPVILWSIAGAVLGDAVSYWLGQKLGPNARNVWPFSRDRAMIAKGRLFFRRWGTASIFLGRFLGPLRAVVPLIAGIMRMRPVRFQVANVLSAIVWVPAMLAPGWLVAQGVGELSGIGETQWILLTGGPLLAGALTLAAFAKLASRRTVPARARRNRATVGDHG</sequence>
<dbReference type="PANTHER" id="PTHR30353:SF15">
    <property type="entry name" value="INNER MEMBRANE PROTEIN YABI"/>
    <property type="match status" value="1"/>
</dbReference>
<protein>
    <submittedName>
        <fullName evidence="9">Membrane protein DedA with SNARE-associated domain</fullName>
    </submittedName>
</protein>
<evidence type="ECO:0000256" key="7">
    <source>
        <dbReference type="RuleBase" id="RU367016"/>
    </source>
</evidence>
<dbReference type="EMBL" id="JAVDPW010000002">
    <property type="protein sequence ID" value="MDR6288552.1"/>
    <property type="molecule type" value="Genomic_DNA"/>
</dbReference>
<dbReference type="InterPro" id="IPR032816">
    <property type="entry name" value="VTT_dom"/>
</dbReference>
<dbReference type="InterPro" id="IPR032818">
    <property type="entry name" value="DedA-like"/>
</dbReference>
<evidence type="ECO:0000256" key="4">
    <source>
        <dbReference type="ARBA" id="ARBA00022692"/>
    </source>
</evidence>
<dbReference type="RefSeq" id="WP_309792556.1">
    <property type="nucleotide sequence ID" value="NZ_JAVDPW010000002.1"/>
</dbReference>
<evidence type="ECO:0000313" key="10">
    <source>
        <dbReference type="Proteomes" id="UP001262410"/>
    </source>
</evidence>
<evidence type="ECO:0000256" key="3">
    <source>
        <dbReference type="ARBA" id="ARBA00022475"/>
    </source>
</evidence>
<evidence type="ECO:0000256" key="2">
    <source>
        <dbReference type="ARBA" id="ARBA00010792"/>
    </source>
</evidence>
<evidence type="ECO:0000313" key="9">
    <source>
        <dbReference type="EMBL" id="MDR6288552.1"/>
    </source>
</evidence>
<organism evidence="9 10">
    <name type="scientific">Inquilinus ginsengisoli</name>
    <dbReference type="NCBI Taxonomy" id="363840"/>
    <lineage>
        <taxon>Bacteria</taxon>
        <taxon>Pseudomonadati</taxon>
        <taxon>Pseudomonadota</taxon>
        <taxon>Alphaproteobacteria</taxon>
        <taxon>Rhodospirillales</taxon>
        <taxon>Rhodospirillaceae</taxon>
        <taxon>Inquilinus</taxon>
    </lineage>
</organism>
<dbReference type="PANTHER" id="PTHR30353">
    <property type="entry name" value="INNER MEMBRANE PROTEIN DEDA-RELATED"/>
    <property type="match status" value="1"/>
</dbReference>
<feature type="domain" description="VTT" evidence="8">
    <location>
        <begin position="40"/>
        <end position="162"/>
    </location>
</feature>
<feature type="transmembrane region" description="Helical" evidence="7">
    <location>
        <begin position="62"/>
        <end position="80"/>
    </location>
</feature>
<evidence type="ECO:0000259" key="8">
    <source>
        <dbReference type="Pfam" id="PF09335"/>
    </source>
</evidence>
<keyword evidence="6 7" id="KW-0472">Membrane</keyword>
<feature type="transmembrane region" description="Helical" evidence="7">
    <location>
        <begin position="178"/>
        <end position="203"/>
    </location>
</feature>
<gene>
    <name evidence="9" type="ORF">E9232_001059</name>
</gene>
<comment type="similarity">
    <text evidence="2 7">Belongs to the DedA family.</text>
</comment>
<keyword evidence="10" id="KW-1185">Reference proteome</keyword>